<name>A0A4Y1ZV16_ARAVE</name>
<gene>
    <name evidence="2" type="ORF">AVEN_185278_1</name>
</gene>
<dbReference type="Proteomes" id="UP000499080">
    <property type="component" value="Unassembled WGS sequence"/>
</dbReference>
<evidence type="ECO:0000313" key="3">
    <source>
        <dbReference type="Proteomes" id="UP000499080"/>
    </source>
</evidence>
<sequence>MHKGATPTCQSARCQVKNGRHDSSRRLRWAATAQPLPEEVTQPPHHYCIPNQEREPLTSPAASHPGTCGIPRGTCSESKWKRSKMWFFRHPLHSQGV</sequence>
<feature type="region of interest" description="Disordered" evidence="1">
    <location>
        <begin position="1"/>
        <end position="73"/>
    </location>
</feature>
<comment type="caution">
    <text evidence="2">The sequence shown here is derived from an EMBL/GenBank/DDBJ whole genome shotgun (WGS) entry which is preliminary data.</text>
</comment>
<accession>A0A4Y1ZV16</accession>
<keyword evidence="3" id="KW-1185">Reference proteome</keyword>
<reference evidence="2 3" key="1">
    <citation type="journal article" date="2019" name="Sci. Rep.">
        <title>Orb-weaving spider Araneus ventricosus genome elucidates the spidroin gene catalogue.</title>
        <authorList>
            <person name="Kono N."/>
            <person name="Nakamura H."/>
            <person name="Ohtoshi R."/>
            <person name="Moran D.A.P."/>
            <person name="Shinohara A."/>
            <person name="Yoshida Y."/>
            <person name="Fujiwara M."/>
            <person name="Mori M."/>
            <person name="Tomita M."/>
            <person name="Arakawa K."/>
        </authorList>
    </citation>
    <scope>NUCLEOTIDE SEQUENCE [LARGE SCALE GENOMIC DNA]</scope>
</reference>
<dbReference type="EMBL" id="BGPR01153912">
    <property type="protein sequence ID" value="GBL69660.1"/>
    <property type="molecule type" value="Genomic_DNA"/>
</dbReference>
<organism evidence="2 3">
    <name type="scientific">Araneus ventricosus</name>
    <name type="common">Orbweaver spider</name>
    <name type="synonym">Epeira ventricosa</name>
    <dbReference type="NCBI Taxonomy" id="182803"/>
    <lineage>
        <taxon>Eukaryota</taxon>
        <taxon>Metazoa</taxon>
        <taxon>Ecdysozoa</taxon>
        <taxon>Arthropoda</taxon>
        <taxon>Chelicerata</taxon>
        <taxon>Arachnida</taxon>
        <taxon>Araneae</taxon>
        <taxon>Araneomorphae</taxon>
        <taxon>Entelegynae</taxon>
        <taxon>Araneoidea</taxon>
        <taxon>Araneidae</taxon>
        <taxon>Araneus</taxon>
    </lineage>
</organism>
<evidence type="ECO:0000313" key="2">
    <source>
        <dbReference type="EMBL" id="GBL69660.1"/>
    </source>
</evidence>
<dbReference type="AlphaFoldDB" id="A0A4Y1ZV16"/>
<proteinExistence type="predicted"/>
<evidence type="ECO:0000256" key="1">
    <source>
        <dbReference type="SAM" id="MobiDB-lite"/>
    </source>
</evidence>
<protein>
    <submittedName>
        <fullName evidence="2">Uncharacterized protein</fullName>
    </submittedName>
</protein>